<organism evidence="8 9">
    <name type="scientific">Elysia marginata</name>
    <dbReference type="NCBI Taxonomy" id="1093978"/>
    <lineage>
        <taxon>Eukaryota</taxon>
        <taxon>Metazoa</taxon>
        <taxon>Spiralia</taxon>
        <taxon>Lophotrochozoa</taxon>
        <taxon>Mollusca</taxon>
        <taxon>Gastropoda</taxon>
        <taxon>Heterobranchia</taxon>
        <taxon>Euthyneura</taxon>
        <taxon>Panpulmonata</taxon>
        <taxon>Sacoglossa</taxon>
        <taxon>Placobranchoidea</taxon>
        <taxon>Plakobranchidae</taxon>
        <taxon>Elysia</taxon>
    </lineage>
</organism>
<evidence type="ECO:0000313" key="8">
    <source>
        <dbReference type="EMBL" id="GFR84416.1"/>
    </source>
</evidence>
<gene>
    <name evidence="8" type="ORF">ElyMa_006000000</name>
</gene>
<proteinExistence type="predicted"/>
<dbReference type="Pfam" id="PF25609">
    <property type="entry name" value="Unc5_NetrinR_N"/>
    <property type="match status" value="1"/>
</dbReference>
<sequence>MPCFLRVRLGPGRVWDSDLGVCDFEYGSSDPLTQGLPEWELQPLPNYYVVKSHPAVITCRATPAIRISFRCAGRQVPAKSQTNREMVDSRTRRKTLESTIQVTKEEVSDYFGSEGFVCECFAYNNVQGSSTPGTVKSKKGLVEVANLKKRFRRVPLAVRVKENVQTEMVCLPPEGKPRPTVSH</sequence>
<dbReference type="InterPro" id="IPR013783">
    <property type="entry name" value="Ig-like_fold"/>
</dbReference>
<evidence type="ECO:0000256" key="2">
    <source>
        <dbReference type="ARBA" id="ARBA00023136"/>
    </source>
</evidence>
<dbReference type="AlphaFoldDB" id="A0AAV4GGJ4"/>
<dbReference type="Proteomes" id="UP000762676">
    <property type="component" value="Unassembled WGS sequence"/>
</dbReference>
<dbReference type="EMBL" id="BMAT01012050">
    <property type="protein sequence ID" value="GFR84416.1"/>
    <property type="molecule type" value="Genomic_DNA"/>
</dbReference>
<evidence type="ECO:0000256" key="3">
    <source>
        <dbReference type="ARBA" id="ARBA00023157"/>
    </source>
</evidence>
<keyword evidence="2" id="KW-0472">Membrane</keyword>
<dbReference type="Gene3D" id="2.60.40.10">
    <property type="entry name" value="Immunoglobulins"/>
    <property type="match status" value="1"/>
</dbReference>
<accession>A0AAV4GGJ4</accession>
<evidence type="ECO:0000256" key="1">
    <source>
        <dbReference type="ARBA" id="ARBA00004479"/>
    </source>
</evidence>
<comment type="subcellular location">
    <subcellularLocation>
        <location evidence="1">Membrane</location>
        <topology evidence="1">Single-pass type I membrane protein</topology>
    </subcellularLocation>
</comment>
<comment type="caution">
    <text evidence="8">The sequence shown here is derived from an EMBL/GenBank/DDBJ whole genome shotgun (WGS) entry which is preliminary data.</text>
</comment>
<feature type="domain" description="Netrin receptor UNC5A-D-like N-terminal" evidence="7">
    <location>
        <begin position="36"/>
        <end position="139"/>
    </location>
</feature>
<evidence type="ECO:0000313" key="9">
    <source>
        <dbReference type="Proteomes" id="UP000762676"/>
    </source>
</evidence>
<keyword evidence="4 8" id="KW-0675">Receptor</keyword>
<reference evidence="8 9" key="1">
    <citation type="journal article" date="2021" name="Elife">
        <title>Chloroplast acquisition without the gene transfer in kleptoplastic sea slugs, Plakobranchus ocellatus.</title>
        <authorList>
            <person name="Maeda T."/>
            <person name="Takahashi S."/>
            <person name="Yoshida T."/>
            <person name="Shimamura S."/>
            <person name="Takaki Y."/>
            <person name="Nagai Y."/>
            <person name="Toyoda A."/>
            <person name="Suzuki Y."/>
            <person name="Arimoto A."/>
            <person name="Ishii H."/>
            <person name="Satoh N."/>
            <person name="Nishiyama T."/>
            <person name="Hasebe M."/>
            <person name="Maruyama T."/>
            <person name="Minagawa J."/>
            <person name="Obokata J."/>
            <person name="Shigenobu S."/>
        </authorList>
    </citation>
    <scope>NUCLEOTIDE SEQUENCE [LARGE SCALE GENOMIC DNA]</scope>
</reference>
<keyword evidence="5" id="KW-0325">Glycoprotein</keyword>
<evidence type="ECO:0000256" key="5">
    <source>
        <dbReference type="ARBA" id="ARBA00023180"/>
    </source>
</evidence>
<keyword evidence="6" id="KW-0393">Immunoglobulin domain</keyword>
<keyword evidence="3" id="KW-1015">Disulfide bond</keyword>
<protein>
    <submittedName>
        <fullName evidence="8">Netrin receptor unc-5</fullName>
    </submittedName>
</protein>
<evidence type="ECO:0000256" key="6">
    <source>
        <dbReference type="ARBA" id="ARBA00023319"/>
    </source>
</evidence>
<evidence type="ECO:0000259" key="7">
    <source>
        <dbReference type="Pfam" id="PF25609"/>
    </source>
</evidence>
<dbReference type="InterPro" id="IPR057755">
    <property type="entry name" value="UNC5A-D-like_N"/>
</dbReference>
<keyword evidence="9" id="KW-1185">Reference proteome</keyword>
<evidence type="ECO:0000256" key="4">
    <source>
        <dbReference type="ARBA" id="ARBA00023170"/>
    </source>
</evidence>
<name>A0AAV4GGJ4_9GAST</name>